<protein>
    <submittedName>
        <fullName evidence="3">Autotransporter domain-containing protein</fullName>
    </submittedName>
</protein>
<dbReference type="Proteomes" id="UP000297700">
    <property type="component" value="Unassembled WGS sequence"/>
</dbReference>
<feature type="signal peptide" evidence="1">
    <location>
        <begin position="1"/>
        <end position="42"/>
    </location>
</feature>
<proteinExistence type="predicted"/>
<dbReference type="Pfam" id="PF03797">
    <property type="entry name" value="Autotransporter"/>
    <property type="match status" value="1"/>
</dbReference>
<dbReference type="SUPFAM" id="SSF103515">
    <property type="entry name" value="Autotransporter"/>
    <property type="match status" value="1"/>
</dbReference>
<accession>A0A4Y9P1A9</accession>
<evidence type="ECO:0000256" key="1">
    <source>
        <dbReference type="SAM" id="SignalP"/>
    </source>
</evidence>
<feature type="chain" id="PRO_5021424854" evidence="1">
    <location>
        <begin position="43"/>
        <end position="1096"/>
    </location>
</feature>
<dbReference type="EMBL" id="SPQS01000012">
    <property type="protein sequence ID" value="TFV73198.1"/>
    <property type="molecule type" value="Genomic_DNA"/>
</dbReference>
<keyword evidence="1" id="KW-0732">Signal</keyword>
<dbReference type="PROSITE" id="PS51208">
    <property type="entry name" value="AUTOTRANSPORTER"/>
    <property type="match status" value="1"/>
</dbReference>
<dbReference type="InterPro" id="IPR030895">
    <property type="entry name" value="T5SS_PEPC_rpt"/>
</dbReference>
<evidence type="ECO:0000313" key="4">
    <source>
        <dbReference type="Proteomes" id="UP000297700"/>
    </source>
</evidence>
<dbReference type="AlphaFoldDB" id="A0A4Y9P1A9"/>
<comment type="caution">
    <text evidence="3">The sequence shown here is derived from an EMBL/GenBank/DDBJ whole genome shotgun (WGS) entry which is preliminary data.</text>
</comment>
<dbReference type="Gene3D" id="2.40.128.130">
    <property type="entry name" value="Autotransporter beta-domain"/>
    <property type="match status" value="1"/>
</dbReference>
<reference evidence="3 4" key="1">
    <citation type="submission" date="2019-03" db="EMBL/GenBank/DDBJ databases">
        <title>Bradyrhizobium strains diversity.</title>
        <authorList>
            <person name="Urquiaga M.C.O."/>
            <person name="Hungria M."/>
            <person name="Delamuta J.R.M."/>
            <person name="Klepa M.S."/>
        </authorList>
    </citation>
    <scope>NUCLEOTIDE SEQUENCE [LARGE SCALE GENOMIC DNA]</scope>
    <source>
        <strain evidence="3 4">CNPSo 3426</strain>
    </source>
</reference>
<sequence>MSQGARTPSQGVKRGRTAIASLAALRLSLATLAWTVTTQAQAQSWNGATPDWFTAGNWTPGGVPTNATNATIDTSSPNAAVISSGNAQAQTVIIGLSATGGLTIQNGATLSDSVGALGRFLGATGTATVDGAGSSWSNSADLSVGYSGAGTLTIRNGGAVGNQSGHVGRGAGATGTVTVDGAGSTWTNHIALYVGNSGTGTLTIQNGGTVSNGADAFIGVNSGATGSVTVDGAGSTWTDTGNLYVGQTGTGVLTIRNGGAVSNGADGHIGANSGATGTVTVTGAGSSWTNSGTVSIGEAGNGTLTIASGGAVSNTTAKIGANVGATGTATVTGTGSSWTNSGSLSVGQDGTGTLTIAGGGAVSNTVGAIAANAGSTGSVTVTGAGSSWTNSSNFYVGQNGTGTLTIADGGAVSSLIGIIGAALGTTGTVTVTGAGSSWTTSLAMDVGLSGTGVLTVANGAVVSASSVTLGNLAFSVGTLNIGAASGQTAVAPGALNTPLVRFRTGTGYIVFNHTASNYIFAPVISGSFGTVTVEAGTTIFTAASNYTGATTVNGGTLAVNGSIVSSTTVNSGGTLSGIGMVGSVTVNSGGRLAPGSGAPGSVLTISGSLAMQSGALYLVQLGSVTASRADVSGTATLTGAGVQVRLAPGSTVAKQSTILHAAGGLGGTTFAGASATNFVASLSYTPTDVLLNLSAALGAGTGLNVNQQNVADVLNNAFNGGGALPANFASIFGLTGGNLGTALSQLSGEPATGAQQGTFQFMGQFLGLMLDPSTGGRDGAGRTALGFAPERAAVPDDIALAYAKATKTPLDKAPSVFEPRWNVWASGFGGTGKTNGDAVIGSHDITAQVAGGAAGLDYHLTRDAMVGFALAGGGTRWDLAQGLGGGKSDAFQGGVYAAVRSGPAYVAASLAAASHWVSTDRFAAFGDHLTARFNAQSYGGRIEGGHRVVTSLAGITPYAALQAQSFRTPAYSETDLTGAGFGLAYTARSATDTRGELGARFDRAMLVAPDTALTLRGRLAYAHDWVSDPALSAVFQTLPGASFVVNGATPAKDNALISAGADLHLARGITLSAKLDGTFAERAQTYAGTGTLRYRW</sequence>
<dbReference type="InterPro" id="IPR036709">
    <property type="entry name" value="Autotransporte_beta_dom_sf"/>
</dbReference>
<organism evidence="3 4">
    <name type="scientific">Bradyrhizobium frederickii</name>
    <dbReference type="NCBI Taxonomy" id="2560054"/>
    <lineage>
        <taxon>Bacteria</taxon>
        <taxon>Pseudomonadati</taxon>
        <taxon>Pseudomonadota</taxon>
        <taxon>Alphaproteobacteria</taxon>
        <taxon>Hyphomicrobiales</taxon>
        <taxon>Nitrobacteraceae</taxon>
        <taxon>Bradyrhizobium</taxon>
    </lineage>
</organism>
<evidence type="ECO:0000313" key="3">
    <source>
        <dbReference type="EMBL" id="TFV73198.1"/>
    </source>
</evidence>
<feature type="domain" description="Autotransporter" evidence="2">
    <location>
        <begin position="816"/>
        <end position="1096"/>
    </location>
</feature>
<dbReference type="SMART" id="SM00869">
    <property type="entry name" value="Autotransporter"/>
    <property type="match status" value="1"/>
</dbReference>
<name>A0A4Y9P1A9_9BRAD</name>
<gene>
    <name evidence="3" type="ORF">E4K64_21940</name>
</gene>
<dbReference type="NCBIfam" id="TIGR04393">
    <property type="entry name" value="rpt_T5SS_PEPC"/>
    <property type="match status" value="7"/>
</dbReference>
<dbReference type="InterPro" id="IPR005546">
    <property type="entry name" value="Autotransporte_beta"/>
</dbReference>
<evidence type="ECO:0000259" key="2">
    <source>
        <dbReference type="PROSITE" id="PS51208"/>
    </source>
</evidence>